<keyword evidence="1 3" id="KW-0853">WD repeat</keyword>
<evidence type="ECO:0000256" key="1">
    <source>
        <dbReference type="ARBA" id="ARBA00022574"/>
    </source>
</evidence>
<dbReference type="SMART" id="SM00320">
    <property type="entry name" value="WD40"/>
    <property type="match status" value="7"/>
</dbReference>
<dbReference type="GO" id="GO:0080008">
    <property type="term" value="C:Cul4-RING E3 ubiquitin ligase complex"/>
    <property type="evidence" value="ECO:0007669"/>
    <property type="project" value="TreeGrafter"/>
</dbReference>
<name>A0A7R8U9K6_HERIL</name>
<dbReference type="PANTHER" id="PTHR19847:SF7">
    <property type="entry name" value="DDB1- AND CUL4-ASSOCIATED FACTOR 11"/>
    <property type="match status" value="1"/>
</dbReference>
<dbReference type="SUPFAM" id="SSF50978">
    <property type="entry name" value="WD40 repeat-like"/>
    <property type="match status" value="1"/>
</dbReference>
<feature type="repeat" description="WD" evidence="3">
    <location>
        <begin position="278"/>
        <end position="295"/>
    </location>
</feature>
<dbReference type="Proteomes" id="UP000594454">
    <property type="component" value="Chromosome 1"/>
</dbReference>
<dbReference type="OrthoDB" id="63070at2759"/>
<dbReference type="InterPro" id="IPR015943">
    <property type="entry name" value="WD40/YVTN_repeat-like_dom_sf"/>
</dbReference>
<dbReference type="Gene3D" id="2.130.10.10">
    <property type="entry name" value="YVTN repeat-like/Quinoprotein amine dehydrogenase"/>
    <property type="match status" value="2"/>
</dbReference>
<dbReference type="AlphaFoldDB" id="A0A7R8U9K6"/>
<evidence type="ECO:0000256" key="2">
    <source>
        <dbReference type="ARBA" id="ARBA00022737"/>
    </source>
</evidence>
<dbReference type="GO" id="GO:0043161">
    <property type="term" value="P:proteasome-mediated ubiquitin-dependent protein catabolic process"/>
    <property type="evidence" value="ECO:0007669"/>
    <property type="project" value="TreeGrafter"/>
</dbReference>
<reference evidence="5 6" key="1">
    <citation type="submission" date="2020-11" db="EMBL/GenBank/DDBJ databases">
        <authorList>
            <person name="Wallbank WR R."/>
            <person name="Pardo Diaz C."/>
            <person name="Kozak K."/>
            <person name="Martin S."/>
            <person name="Jiggins C."/>
            <person name="Moest M."/>
            <person name="Warren A I."/>
            <person name="Generalovic N T."/>
            <person name="Byers J.R.P. K."/>
            <person name="Montejo-Kovacevich G."/>
            <person name="Yen C E."/>
        </authorList>
    </citation>
    <scope>NUCLEOTIDE SEQUENCE [LARGE SCALE GENOMIC DNA]</scope>
</reference>
<dbReference type="PANTHER" id="PTHR19847">
    <property type="entry name" value="DDB1- AND CUL4-ASSOCIATED FACTOR 11"/>
    <property type="match status" value="1"/>
</dbReference>
<dbReference type="InterPro" id="IPR051859">
    <property type="entry name" value="DCAF"/>
</dbReference>
<organism evidence="5 6">
    <name type="scientific">Hermetia illucens</name>
    <name type="common">Black soldier fly</name>
    <dbReference type="NCBI Taxonomy" id="343691"/>
    <lineage>
        <taxon>Eukaryota</taxon>
        <taxon>Metazoa</taxon>
        <taxon>Ecdysozoa</taxon>
        <taxon>Arthropoda</taxon>
        <taxon>Hexapoda</taxon>
        <taxon>Insecta</taxon>
        <taxon>Pterygota</taxon>
        <taxon>Neoptera</taxon>
        <taxon>Endopterygota</taxon>
        <taxon>Diptera</taxon>
        <taxon>Brachycera</taxon>
        <taxon>Stratiomyomorpha</taxon>
        <taxon>Stratiomyidae</taxon>
        <taxon>Hermetiinae</taxon>
        <taxon>Hermetia</taxon>
    </lineage>
</organism>
<feature type="region of interest" description="Disordered" evidence="4">
    <location>
        <begin position="476"/>
        <end position="507"/>
    </location>
</feature>
<dbReference type="InParanoid" id="A0A7R8U9K6"/>
<keyword evidence="6" id="KW-1185">Reference proteome</keyword>
<dbReference type="FunCoup" id="A0A7R8U9K6">
    <property type="interactions" value="502"/>
</dbReference>
<feature type="repeat" description="WD" evidence="3">
    <location>
        <begin position="309"/>
        <end position="350"/>
    </location>
</feature>
<dbReference type="PRINTS" id="PR00320">
    <property type="entry name" value="GPROTEINBRPT"/>
</dbReference>
<evidence type="ECO:0008006" key="7">
    <source>
        <dbReference type="Google" id="ProtNLM"/>
    </source>
</evidence>
<dbReference type="PROSITE" id="PS50294">
    <property type="entry name" value="WD_REPEATS_REGION"/>
    <property type="match status" value="1"/>
</dbReference>
<sequence>MDDDSDGVLMELLENEDYDYQEHLVNVLQRMVSRGTLARYCSMKMPVIRKRPDLSVFRNTDLYKEIKYLSGHAPDSEPPSDQWSLQKILQDRENGIGRKPAGTLSENQYRKIANQYIPNKKSQRLMSLESKVFCGTFNKSGSRLITASQDHVIRVFDSSKGTYHRVNRIQAVNVSWCILDVDISPDEEYFVYSTWSEYLHVCRVDERTDNIQWLQLNPEHSRSCVFSVRFSPCGNYILGGANDACMYIYDRTTNARTTKIKVTNTDEFVDINAVCYVDNNLFVSGCDDGIIKLWDSRCLADGAEPAQIFVGHFDGITYIDSRNDGNYILSNSKDQSIKIWDLRRASPMDKEQSVRNEFIYNWDYRWDNVPRDFYNPQKTMDGDSSVMTFRGHRVTKSLIRAKFSPMEQTGQRYIYTGCGSGRVIIYDVLTGHIKEAIEGHKDIVRDAAWHPVRSEIISSSWDTHVNLSTYNRTISQKRRNSLDRQDEEQQPLRRSRRIAMQRNNVVD</sequence>
<dbReference type="EMBL" id="LR899009">
    <property type="protein sequence ID" value="CAD7076685.1"/>
    <property type="molecule type" value="Genomic_DNA"/>
</dbReference>
<dbReference type="Pfam" id="PF00400">
    <property type="entry name" value="WD40"/>
    <property type="match status" value="5"/>
</dbReference>
<dbReference type="PROSITE" id="PS50082">
    <property type="entry name" value="WD_REPEATS_2"/>
    <property type="match status" value="2"/>
</dbReference>
<evidence type="ECO:0000313" key="6">
    <source>
        <dbReference type="Proteomes" id="UP000594454"/>
    </source>
</evidence>
<evidence type="ECO:0000256" key="4">
    <source>
        <dbReference type="SAM" id="MobiDB-lite"/>
    </source>
</evidence>
<keyword evidence="2" id="KW-0677">Repeat</keyword>
<gene>
    <name evidence="5" type="ORF">HERILL_LOCUS85</name>
</gene>
<protein>
    <recommendedName>
        <fullName evidence="7">DDB1- and CUL4-associated factor 11</fullName>
    </recommendedName>
</protein>
<proteinExistence type="predicted"/>
<evidence type="ECO:0000313" key="5">
    <source>
        <dbReference type="EMBL" id="CAD7076685.1"/>
    </source>
</evidence>
<dbReference type="InterPro" id="IPR036322">
    <property type="entry name" value="WD40_repeat_dom_sf"/>
</dbReference>
<accession>A0A7R8U9K6</accession>
<evidence type="ECO:0000256" key="3">
    <source>
        <dbReference type="PROSITE-ProRule" id="PRU00221"/>
    </source>
</evidence>
<dbReference type="InterPro" id="IPR001680">
    <property type="entry name" value="WD40_rpt"/>
</dbReference>
<dbReference type="InterPro" id="IPR020472">
    <property type="entry name" value="WD40_PAC1"/>
</dbReference>